<dbReference type="Gene3D" id="3.40.50.300">
    <property type="entry name" value="P-loop containing nucleotide triphosphate hydrolases"/>
    <property type="match status" value="1"/>
</dbReference>
<dbReference type="InterPro" id="IPR002182">
    <property type="entry name" value="NB-ARC"/>
</dbReference>
<evidence type="ECO:0000259" key="3">
    <source>
        <dbReference type="Pfam" id="PF13676"/>
    </source>
</evidence>
<protein>
    <submittedName>
        <fullName evidence="4">FxSxx-COOH system tetratricopeptide repeat protein</fullName>
    </submittedName>
</protein>
<name>A0AAU2GWD0_9ACTN</name>
<accession>A0AAU2GWD0</accession>
<dbReference type="Pfam" id="PF00931">
    <property type="entry name" value="NB-ARC"/>
    <property type="match status" value="1"/>
</dbReference>
<dbReference type="Pfam" id="PF13374">
    <property type="entry name" value="TPR_10"/>
    <property type="match status" value="3"/>
</dbReference>
<dbReference type="PANTHER" id="PTHR46082">
    <property type="entry name" value="ATP/GTP-BINDING PROTEIN-RELATED"/>
    <property type="match status" value="1"/>
</dbReference>
<feature type="domain" description="TIR" evidence="3">
    <location>
        <begin position="22"/>
        <end position="142"/>
    </location>
</feature>
<dbReference type="AlphaFoldDB" id="A0AAU2GWD0"/>
<dbReference type="PANTHER" id="PTHR46082:SF6">
    <property type="entry name" value="AAA+ ATPASE DOMAIN-CONTAINING PROTEIN-RELATED"/>
    <property type="match status" value="1"/>
</dbReference>
<dbReference type="Pfam" id="PF13676">
    <property type="entry name" value="TIR_2"/>
    <property type="match status" value="1"/>
</dbReference>
<dbReference type="EMBL" id="CP108253">
    <property type="protein sequence ID" value="WTU40384.1"/>
    <property type="molecule type" value="Genomic_DNA"/>
</dbReference>
<evidence type="ECO:0000313" key="4">
    <source>
        <dbReference type="EMBL" id="WTU40384.1"/>
    </source>
</evidence>
<proteinExistence type="predicted"/>
<feature type="domain" description="NB-ARC" evidence="2">
    <location>
        <begin position="185"/>
        <end position="286"/>
    </location>
</feature>
<dbReference type="Pfam" id="PF13424">
    <property type="entry name" value="TPR_12"/>
    <property type="match status" value="2"/>
</dbReference>
<dbReference type="InterPro" id="IPR053137">
    <property type="entry name" value="NLR-like"/>
</dbReference>
<feature type="region of interest" description="Disordered" evidence="1">
    <location>
        <begin position="1"/>
        <end position="20"/>
    </location>
</feature>
<dbReference type="GO" id="GO:0007165">
    <property type="term" value="P:signal transduction"/>
    <property type="evidence" value="ECO:0007669"/>
    <property type="project" value="InterPro"/>
</dbReference>
<dbReference type="SUPFAM" id="SSF48452">
    <property type="entry name" value="TPR-like"/>
    <property type="match status" value="3"/>
</dbReference>
<evidence type="ECO:0000256" key="1">
    <source>
        <dbReference type="SAM" id="MobiDB-lite"/>
    </source>
</evidence>
<dbReference type="InterPro" id="IPR011990">
    <property type="entry name" value="TPR-like_helical_dom_sf"/>
</dbReference>
<dbReference type="Gene3D" id="1.25.40.10">
    <property type="entry name" value="Tetratricopeptide repeat domain"/>
    <property type="match status" value="2"/>
</dbReference>
<dbReference type="InterPro" id="IPR000157">
    <property type="entry name" value="TIR_dom"/>
</dbReference>
<dbReference type="SUPFAM" id="SSF52540">
    <property type="entry name" value="P-loop containing nucleoside triphosphate hydrolases"/>
    <property type="match status" value="1"/>
</dbReference>
<evidence type="ECO:0000259" key="2">
    <source>
        <dbReference type="Pfam" id="PF00931"/>
    </source>
</evidence>
<dbReference type="NCBIfam" id="NF040586">
    <property type="entry name" value="FxSxx_TPR"/>
    <property type="match status" value="1"/>
</dbReference>
<reference evidence="4" key="1">
    <citation type="submission" date="2022-10" db="EMBL/GenBank/DDBJ databases">
        <title>The complete genomes of actinobacterial strains from the NBC collection.</title>
        <authorList>
            <person name="Joergensen T.S."/>
            <person name="Alvarez Arevalo M."/>
            <person name="Sterndorff E.B."/>
            <person name="Faurdal D."/>
            <person name="Vuksanovic O."/>
            <person name="Mourched A.-S."/>
            <person name="Charusanti P."/>
            <person name="Shaw S."/>
            <person name="Blin K."/>
            <person name="Weber T."/>
        </authorList>
    </citation>
    <scope>NUCLEOTIDE SEQUENCE</scope>
    <source>
        <strain evidence="4">NBC_00060</strain>
    </source>
</reference>
<dbReference type="InterPro" id="IPR027417">
    <property type="entry name" value="P-loop_NTPase"/>
</dbReference>
<organism evidence="4">
    <name type="scientific">Streptomyces sp. NBC_00060</name>
    <dbReference type="NCBI Taxonomy" id="2975636"/>
    <lineage>
        <taxon>Bacteria</taxon>
        <taxon>Bacillati</taxon>
        <taxon>Actinomycetota</taxon>
        <taxon>Actinomycetes</taxon>
        <taxon>Kitasatosporales</taxon>
        <taxon>Streptomycetaceae</taxon>
        <taxon>Streptomyces</taxon>
    </lineage>
</organism>
<gene>
    <name evidence="4" type="primary">fxsT</name>
    <name evidence="4" type="ORF">OHV25_12715</name>
</gene>
<sequence length="995" mass="108863">MSDHEGAVEPTPPESAEDSPRVTVLFAGQSQAWADWIGQQLERAGHPAVLIRWDPLHLKPADSALADLLEPPGHILVVLDDWYLRFDSEKYQGWARLLRDTLPQHRDRVAAVSVTAKPLPPAAATLRPIGLRGVGPDEARRRVLECAGSPGRPGGVVLERPIRFPDDRPGVWNAPRRNRQFTGREDAFERVHDILAASGEEGGRVVVHGLSGVGKTQAAMEYVHRFAGEYDIVWWVGASAKASAREGFAALAPALGLPQGSRLGEVITAVRGALETTGRRWLVVFDGAESPEAVGELIPEGPGHVLVTANSPEWPGLGAQLVQLPPFDREESVAFARRRAERLGEHDADRLAEAVQDLPLLLDQTATWIANNPAASIADYVRGISQGDPHTVSTMPSREYPASFQAAWSKTLNSLHETSAEAWELLKLLAHFSPDSVPLRLLQNARVSDLPPHLAALVTDPSSWNSALRTLSRVTSTPLEYDDPGRLGTRTVGSLRIHRLLHRFVRGSLPEQEHERATATACRVLVAADPRDPSGSHNWPRYAELIPHLEPSGALTSTDPDVRRLVLNCIEYLRVRGEFREGRRLSGLAVESWRPLSGPTDGLVLVATHQLAHMLRQLGEYGRAEELGRGTLRRLMAEGRGGIEVVRAKNGLGGTLMVLGKYAEARALFEEAAGETAALLGDWKVPRLLGIRHNLAVTLALQGHYAKSLSRHDEVLEECISVLGGKDHLTLQAGLYKAQMLRLMGRYGEALTIQEYNHRLHRQILGDDHPQTLTAQHNLALCLRRDGEPERARGLLHEAREAMLRRADATAFTCDYAMLLRELGRHDEAHELASEAAAGYAELLGAEHPYTIGAYDNVALVLRETGEHRAARDLSERNLRAFTRVLGHVHPWTLGSAMNTASARAADGDLPGAAELGRSALVRSVTSVGQAHVLSVNLQAGLAQDLRALGRRAQAAELLRDAVTTLTVALGENHRQTAYMRSGARPYWDFEPMPV</sequence>